<dbReference type="InterPro" id="IPR023198">
    <property type="entry name" value="PGP-like_dom2"/>
</dbReference>
<sequence length="204" mass="24139">MKNFIWDFDGTLYDTYPVMMDALMQALNDFRFETERESIYRTIKMESIRHLVKKLDLPEEDFNRVFHQYENRILTDSFPFEDTKETLWELKEKGGQHFILTHRTVDSTWQFLQRDGVQDTITAIIGSDSGYPRKPDPTSLNALIDKYDLNKEETVMIGDRKLDMKAGRNAQVATCFYDIDHFNQKVSADWTIHHLKEITSLFPR</sequence>
<dbReference type="Pfam" id="PF13419">
    <property type="entry name" value="HAD_2"/>
    <property type="match status" value="1"/>
</dbReference>
<name>A0ABS3L776_9ENTE</name>
<dbReference type="RefSeq" id="WP_207672427.1">
    <property type="nucleotide sequence ID" value="NZ_JAFREM010000008.1"/>
</dbReference>
<organism evidence="1 2">
    <name type="scientific">Candidatus Enterococcus moelleringii</name>
    <dbReference type="NCBI Taxonomy" id="2815325"/>
    <lineage>
        <taxon>Bacteria</taxon>
        <taxon>Bacillati</taxon>
        <taxon>Bacillota</taxon>
        <taxon>Bacilli</taxon>
        <taxon>Lactobacillales</taxon>
        <taxon>Enterococcaceae</taxon>
        <taxon>Enterococcus</taxon>
    </lineage>
</organism>
<reference evidence="1 2" key="1">
    <citation type="submission" date="2021-03" db="EMBL/GenBank/DDBJ databases">
        <title>Enterococcal diversity collection.</title>
        <authorList>
            <person name="Gilmore M.S."/>
            <person name="Schwartzman J."/>
            <person name="Van Tyne D."/>
            <person name="Martin M."/>
            <person name="Earl A.M."/>
            <person name="Manson A.L."/>
            <person name="Straub T."/>
            <person name="Salamzade R."/>
            <person name="Saavedra J."/>
            <person name="Lebreton F."/>
            <person name="Prichula J."/>
            <person name="Schaufler K."/>
            <person name="Gaca A."/>
            <person name="Sgardioli B."/>
            <person name="Wagenaar J."/>
            <person name="Strong T."/>
        </authorList>
    </citation>
    <scope>NUCLEOTIDE SEQUENCE [LARGE SCALE GENOMIC DNA]</scope>
    <source>
        <strain evidence="1 2">669A</strain>
    </source>
</reference>
<comment type="caution">
    <text evidence="1">The sequence shown here is derived from an EMBL/GenBank/DDBJ whole genome shotgun (WGS) entry which is preliminary data.</text>
</comment>
<dbReference type="EMBL" id="JAFREM010000008">
    <property type="protein sequence ID" value="MBO1305485.1"/>
    <property type="molecule type" value="Genomic_DNA"/>
</dbReference>
<dbReference type="InterPro" id="IPR036412">
    <property type="entry name" value="HAD-like_sf"/>
</dbReference>
<dbReference type="SFLD" id="SFLDG01129">
    <property type="entry name" value="C1.5:_HAD__Beta-PGM__Phosphata"/>
    <property type="match status" value="1"/>
</dbReference>
<dbReference type="InterPro" id="IPR050155">
    <property type="entry name" value="HAD-like_hydrolase_sf"/>
</dbReference>
<dbReference type="GO" id="GO:0016787">
    <property type="term" value="F:hydrolase activity"/>
    <property type="evidence" value="ECO:0007669"/>
    <property type="project" value="UniProtKB-KW"/>
</dbReference>
<dbReference type="Gene3D" id="1.10.150.240">
    <property type="entry name" value="Putative phosphatase, domain 2"/>
    <property type="match status" value="1"/>
</dbReference>
<dbReference type="SUPFAM" id="SSF56784">
    <property type="entry name" value="HAD-like"/>
    <property type="match status" value="1"/>
</dbReference>
<dbReference type="InterPro" id="IPR006439">
    <property type="entry name" value="HAD-SF_hydro_IA"/>
</dbReference>
<dbReference type="NCBIfam" id="TIGR01549">
    <property type="entry name" value="HAD-SF-IA-v1"/>
    <property type="match status" value="1"/>
</dbReference>
<dbReference type="InterPro" id="IPR041492">
    <property type="entry name" value="HAD_2"/>
</dbReference>
<dbReference type="PANTHER" id="PTHR43434">
    <property type="entry name" value="PHOSPHOGLYCOLATE PHOSPHATASE"/>
    <property type="match status" value="1"/>
</dbReference>
<evidence type="ECO:0000313" key="1">
    <source>
        <dbReference type="EMBL" id="MBO1305485.1"/>
    </source>
</evidence>
<evidence type="ECO:0000313" key="2">
    <source>
        <dbReference type="Proteomes" id="UP000664601"/>
    </source>
</evidence>
<dbReference type="InterPro" id="IPR023214">
    <property type="entry name" value="HAD_sf"/>
</dbReference>
<dbReference type="Gene3D" id="3.40.50.1000">
    <property type="entry name" value="HAD superfamily/HAD-like"/>
    <property type="match status" value="1"/>
</dbReference>
<keyword evidence="2" id="KW-1185">Reference proteome</keyword>
<keyword evidence="1" id="KW-0378">Hydrolase</keyword>
<dbReference type="PANTHER" id="PTHR43434:SF25">
    <property type="entry name" value="PHOSPHOGLYCOLATE PHOSPHATASE"/>
    <property type="match status" value="1"/>
</dbReference>
<protein>
    <submittedName>
        <fullName evidence="1">HAD-IA family hydrolase</fullName>
    </submittedName>
</protein>
<proteinExistence type="predicted"/>
<dbReference type="Proteomes" id="UP000664601">
    <property type="component" value="Unassembled WGS sequence"/>
</dbReference>
<gene>
    <name evidence="1" type="ORF">JZO70_04895</name>
</gene>
<accession>A0ABS3L776</accession>
<dbReference type="SFLD" id="SFLDS00003">
    <property type="entry name" value="Haloacid_Dehalogenase"/>
    <property type="match status" value="1"/>
</dbReference>